<dbReference type="Gene3D" id="3.30.710.10">
    <property type="entry name" value="Potassium Channel Kv1.1, Chain A"/>
    <property type="match status" value="1"/>
</dbReference>
<feature type="domain" description="BTB" evidence="1">
    <location>
        <begin position="53"/>
        <end position="131"/>
    </location>
</feature>
<evidence type="ECO:0000313" key="3">
    <source>
        <dbReference type="Proteomes" id="UP000202511"/>
    </source>
</evidence>
<organism evidence="2 3">
    <name type="scientific">Pandoravirus inopinatum</name>
    <dbReference type="NCBI Taxonomy" id="1605721"/>
    <lineage>
        <taxon>Viruses</taxon>
        <taxon>Pandoravirus</taxon>
    </lineage>
</organism>
<protein>
    <submittedName>
        <fullName evidence="2">BTB/POZ domain motif-containing protein</fullName>
    </submittedName>
</protein>
<dbReference type="PROSITE" id="PS50097">
    <property type="entry name" value="BTB"/>
    <property type="match status" value="1"/>
</dbReference>
<reference evidence="2 3" key="1">
    <citation type="journal article" date="2015" name="Parasitol. Res.">
        <title>Viruses in close associations with free-living amoebae.</title>
        <authorList>
            <person name="Scheid P."/>
        </authorList>
    </citation>
    <scope>NUCLEOTIDE SEQUENCE [LARGE SCALE GENOMIC DNA]</scope>
    <source>
        <strain evidence="2">KlaHel</strain>
    </source>
</reference>
<dbReference type="InterPro" id="IPR000210">
    <property type="entry name" value="BTB/POZ_dom"/>
</dbReference>
<accession>A0A0B5J8D5</accession>
<evidence type="ECO:0000313" key="2">
    <source>
        <dbReference type="EMBL" id="AJF97056.1"/>
    </source>
</evidence>
<evidence type="ECO:0000259" key="1">
    <source>
        <dbReference type="PROSITE" id="PS50097"/>
    </source>
</evidence>
<name>A0A0B5J8D5_9VIRU</name>
<dbReference type="CDD" id="cd18186">
    <property type="entry name" value="BTB_POZ_ZBTB_KLHL-like"/>
    <property type="match status" value="1"/>
</dbReference>
<dbReference type="GeneID" id="23461973"/>
<dbReference type="Proteomes" id="UP000202511">
    <property type="component" value="Segment"/>
</dbReference>
<dbReference type="RefSeq" id="YP_009119291.1">
    <property type="nucleotide sequence ID" value="NC_026440.1"/>
</dbReference>
<sequence length="451" mass="50495">MADRPDSDDQRRAKARDDSWLYTDGGRVFDSSVVGDLIEPARRVLVGMRHRCCDCVVEMQDPRKEGVARVVAHRAILARAGYFDALFRHAEPDRVERRDPLDDALVWRAVYKVDVACDPTSLAFLVECLYDVGHVKCVGDCDDPVDVVGAACFLQVPTEHTHRVLRRVLRMLLDDLADPNATEPRRPLAHFVRHVLASGLDTTVKTCLLGRVLGLLDPSDRKAIIADHPDLVPKDYYRPRTEPGRKRAVTPDGRHWRLVRVSTDGTTRDGTTVVWADLAFRLDLHGWGRSSYAKVALSCLTAIEVLAPAPRRLRTLRASVCPRAAFIDARVYDPSGPASLHEFQCDHATDDRDIWTRGAARYEQTARYEDLMGPVPKNCRLVPDPLFNVLSSTDAQQFAHIKEAPALIFGDDLLACEVDVWVEINEDDGDRSKEAPTGGPWVGQRPRFLSL</sequence>
<dbReference type="InterPro" id="IPR011333">
    <property type="entry name" value="SKP1/BTB/POZ_sf"/>
</dbReference>
<proteinExistence type="predicted"/>
<dbReference type="EMBL" id="KP136319">
    <property type="protein sequence ID" value="AJF97056.1"/>
    <property type="molecule type" value="Genomic_DNA"/>
</dbReference>
<dbReference type="KEGG" id="vg:23461973"/>